<dbReference type="EMBL" id="KQ947404">
    <property type="protein sequence ID" value="KUJ23867.1"/>
    <property type="molecule type" value="Genomic_DNA"/>
</dbReference>
<evidence type="ECO:0000313" key="1">
    <source>
        <dbReference type="EMBL" id="KUJ23867.1"/>
    </source>
</evidence>
<dbReference type="AlphaFoldDB" id="A0A194XVX3"/>
<dbReference type="KEGG" id="psco:LY89DRAFT_4701"/>
<accession>A0A194XVX3</accession>
<reference evidence="1 2" key="1">
    <citation type="submission" date="2015-10" db="EMBL/GenBank/DDBJ databases">
        <title>Full genome of DAOMC 229536 Phialocephala scopiformis, a fungal endophyte of spruce producing the potent anti-insectan compound rugulosin.</title>
        <authorList>
            <consortium name="DOE Joint Genome Institute"/>
            <person name="Walker A.K."/>
            <person name="Frasz S.L."/>
            <person name="Seifert K.A."/>
            <person name="Miller J.D."/>
            <person name="Mondo S.J."/>
            <person name="Labutti K."/>
            <person name="Lipzen A."/>
            <person name="Dockter R."/>
            <person name="Kennedy M."/>
            <person name="Grigoriev I.V."/>
            <person name="Spatafora J.W."/>
        </authorList>
    </citation>
    <scope>NUCLEOTIDE SEQUENCE [LARGE SCALE GENOMIC DNA]</scope>
    <source>
        <strain evidence="1 2">CBS 120377</strain>
    </source>
</reference>
<protein>
    <submittedName>
        <fullName evidence="1">Uncharacterized protein</fullName>
    </submittedName>
</protein>
<organism evidence="1 2">
    <name type="scientific">Mollisia scopiformis</name>
    <name type="common">Conifer needle endophyte fungus</name>
    <name type="synonym">Phialocephala scopiformis</name>
    <dbReference type="NCBI Taxonomy" id="149040"/>
    <lineage>
        <taxon>Eukaryota</taxon>
        <taxon>Fungi</taxon>
        <taxon>Dikarya</taxon>
        <taxon>Ascomycota</taxon>
        <taxon>Pezizomycotina</taxon>
        <taxon>Leotiomycetes</taxon>
        <taxon>Helotiales</taxon>
        <taxon>Mollisiaceae</taxon>
        <taxon>Mollisia</taxon>
    </lineage>
</organism>
<evidence type="ECO:0000313" key="2">
    <source>
        <dbReference type="Proteomes" id="UP000070700"/>
    </source>
</evidence>
<dbReference type="Proteomes" id="UP000070700">
    <property type="component" value="Unassembled WGS sequence"/>
</dbReference>
<name>A0A194XVX3_MOLSC</name>
<proteinExistence type="predicted"/>
<dbReference type="RefSeq" id="XP_018078222.1">
    <property type="nucleotide sequence ID" value="XM_018207751.1"/>
</dbReference>
<gene>
    <name evidence="1" type="ORF">LY89DRAFT_4701</name>
</gene>
<sequence>MEWGFSRRINTASLLSGLGNSSPLFLHSKLSLLCSSVCHSIIVFIQFKIFLLQFNRDTASHSQINQLASSPCHPSSPATRIAGPESYNASARQAAASATQSWLSRCCSLQRHEILKFPSFF</sequence>
<keyword evidence="2" id="KW-1185">Reference proteome</keyword>
<dbReference type="InParanoid" id="A0A194XVX3"/>
<dbReference type="GeneID" id="28817477"/>